<accession>A0ABR2S3D5</accession>
<keyword evidence="2" id="KW-0472">Membrane</keyword>
<keyword evidence="5" id="KW-1185">Reference proteome</keyword>
<feature type="chain" id="PRO_5045594770" description="Transmembrane protein" evidence="3">
    <location>
        <begin position="25"/>
        <end position="434"/>
    </location>
</feature>
<evidence type="ECO:0000313" key="5">
    <source>
        <dbReference type="Proteomes" id="UP001396334"/>
    </source>
</evidence>
<keyword evidence="3" id="KW-0732">Signal</keyword>
<evidence type="ECO:0000256" key="3">
    <source>
        <dbReference type="SAM" id="SignalP"/>
    </source>
</evidence>
<evidence type="ECO:0000256" key="2">
    <source>
        <dbReference type="SAM" id="Phobius"/>
    </source>
</evidence>
<feature type="signal peptide" evidence="3">
    <location>
        <begin position="1"/>
        <end position="24"/>
    </location>
</feature>
<feature type="region of interest" description="Disordered" evidence="1">
    <location>
        <begin position="336"/>
        <end position="366"/>
    </location>
</feature>
<name>A0ABR2S3D5_9ROSI</name>
<dbReference type="EMBL" id="JBBPBN010000017">
    <property type="protein sequence ID" value="KAK9019580.1"/>
    <property type="molecule type" value="Genomic_DNA"/>
</dbReference>
<evidence type="ECO:0008006" key="6">
    <source>
        <dbReference type="Google" id="ProtNLM"/>
    </source>
</evidence>
<feature type="compositionally biased region" description="Polar residues" evidence="1">
    <location>
        <begin position="347"/>
        <end position="362"/>
    </location>
</feature>
<evidence type="ECO:0000313" key="4">
    <source>
        <dbReference type="EMBL" id="KAK9019580.1"/>
    </source>
</evidence>
<protein>
    <recommendedName>
        <fullName evidence="6">Transmembrane protein</fullName>
    </recommendedName>
</protein>
<gene>
    <name evidence="4" type="ORF">V6N11_054096</name>
</gene>
<comment type="caution">
    <text evidence="4">The sequence shown here is derived from an EMBL/GenBank/DDBJ whole genome shotgun (WGS) entry which is preliminary data.</text>
</comment>
<evidence type="ECO:0000256" key="1">
    <source>
        <dbReference type="SAM" id="MobiDB-lite"/>
    </source>
</evidence>
<feature type="transmembrane region" description="Helical" evidence="2">
    <location>
        <begin position="113"/>
        <end position="136"/>
    </location>
</feature>
<feature type="transmembrane region" description="Helical" evidence="2">
    <location>
        <begin position="232"/>
        <end position="253"/>
    </location>
</feature>
<dbReference type="Proteomes" id="UP001396334">
    <property type="component" value="Unassembled WGS sequence"/>
</dbReference>
<feature type="transmembrane region" description="Helical" evidence="2">
    <location>
        <begin position="63"/>
        <end position="84"/>
    </location>
</feature>
<organism evidence="4 5">
    <name type="scientific">Hibiscus sabdariffa</name>
    <name type="common">roselle</name>
    <dbReference type="NCBI Taxonomy" id="183260"/>
    <lineage>
        <taxon>Eukaryota</taxon>
        <taxon>Viridiplantae</taxon>
        <taxon>Streptophyta</taxon>
        <taxon>Embryophyta</taxon>
        <taxon>Tracheophyta</taxon>
        <taxon>Spermatophyta</taxon>
        <taxon>Magnoliopsida</taxon>
        <taxon>eudicotyledons</taxon>
        <taxon>Gunneridae</taxon>
        <taxon>Pentapetalae</taxon>
        <taxon>rosids</taxon>
        <taxon>malvids</taxon>
        <taxon>Malvales</taxon>
        <taxon>Malvaceae</taxon>
        <taxon>Malvoideae</taxon>
        <taxon>Hibiscus</taxon>
    </lineage>
</organism>
<sequence length="434" mass="49126">MKVKQNVMLLLMVVPGWLKPAGFGGRACVAAVSQGRGGLFPFVFAREMKLLTPSYRWEDHETWHSFFAASVGVFSYLGLLSCFLESNLFRKELGRVAPIVLSSDLFGKELERVAPTVALITLLLLITLPILVIGVIVVSRWCFPPNITHALGRWGYIFRSFVEIGESLVSAFFLYKLGQWRAMDTLLVGVAFCALLLAMSMNRLSVNGCKFPNPITFMDFCLSLTFFKSKTLVPRVLITAVLCLGALLVFNYLKYRDSLTKARRRDIERDGSEMGADERRDIERAGSEMGNLNTNPSRAGLGMRTATRHAIEMGDLRAESEIRAADIEASSIEGSEGRFYSPPRFVPTQQRVRNPPRTQQRVRNPPRTEAEFEVVMDEEGRPLRFYTPPRTQQRVRNPPRIEAEFEVVLDEEGRPHRFYTPPRFPPNLIPFQLA</sequence>
<reference evidence="4 5" key="1">
    <citation type="journal article" date="2024" name="G3 (Bethesda)">
        <title>Genome assembly of Hibiscus sabdariffa L. provides insights into metabolisms of medicinal natural products.</title>
        <authorList>
            <person name="Kim T."/>
        </authorList>
    </citation>
    <scope>NUCLEOTIDE SEQUENCE [LARGE SCALE GENOMIC DNA]</scope>
    <source>
        <strain evidence="4">TK-2024</strain>
        <tissue evidence="4">Old leaves</tissue>
    </source>
</reference>
<feature type="transmembrane region" description="Helical" evidence="2">
    <location>
        <begin position="182"/>
        <end position="201"/>
    </location>
</feature>
<keyword evidence="2" id="KW-0812">Transmembrane</keyword>
<proteinExistence type="predicted"/>
<keyword evidence="2" id="KW-1133">Transmembrane helix</keyword>
<feature type="transmembrane region" description="Helical" evidence="2">
    <location>
        <begin position="156"/>
        <end position="175"/>
    </location>
</feature>